<dbReference type="EMBL" id="BOMH01000031">
    <property type="protein sequence ID" value="GID66183.1"/>
    <property type="molecule type" value="Genomic_DNA"/>
</dbReference>
<protein>
    <recommendedName>
        <fullName evidence="1">DUF4440 domain-containing protein</fullName>
    </recommendedName>
</protein>
<dbReference type="Pfam" id="PF14534">
    <property type="entry name" value="DUF4440"/>
    <property type="match status" value="1"/>
</dbReference>
<proteinExistence type="predicted"/>
<dbReference type="AlphaFoldDB" id="A0A919IIP4"/>
<dbReference type="Proteomes" id="UP000619479">
    <property type="component" value="Unassembled WGS sequence"/>
</dbReference>
<dbReference type="InterPro" id="IPR032710">
    <property type="entry name" value="NTF2-like_dom_sf"/>
</dbReference>
<dbReference type="InterPro" id="IPR011944">
    <property type="entry name" value="Steroid_delta5-4_isomerase"/>
</dbReference>
<dbReference type="NCBIfam" id="TIGR02246">
    <property type="entry name" value="SgcJ/EcaC family oxidoreductase"/>
    <property type="match status" value="1"/>
</dbReference>
<gene>
    <name evidence="2" type="ORF">Acy02nite_40640</name>
</gene>
<dbReference type="RefSeq" id="WP_203742698.1">
    <property type="nucleotide sequence ID" value="NZ_BAAAUC010000014.1"/>
</dbReference>
<dbReference type="Gene3D" id="3.10.450.50">
    <property type="match status" value="1"/>
</dbReference>
<dbReference type="InterPro" id="IPR027843">
    <property type="entry name" value="DUF4440"/>
</dbReference>
<sequence length="125" mass="13503">MTEDPAAMVASMARSWADGDADGYADLFTADGTLIQPGVHVIGRPEIRALMAARFAGPLRGTRLRGRPESVRRLGPEAAVMVIAGEVLLPGESEPAPERRVRASWTLVRGHGSWRVAVYHNCARD</sequence>
<evidence type="ECO:0000313" key="3">
    <source>
        <dbReference type="Proteomes" id="UP000619479"/>
    </source>
</evidence>
<reference evidence="2" key="1">
    <citation type="submission" date="2021-01" db="EMBL/GenBank/DDBJ databases">
        <title>Whole genome shotgun sequence of Actinoplanes cyaneus NBRC 14990.</title>
        <authorList>
            <person name="Komaki H."/>
            <person name="Tamura T."/>
        </authorList>
    </citation>
    <scope>NUCLEOTIDE SEQUENCE</scope>
    <source>
        <strain evidence="2">NBRC 14990</strain>
    </source>
</reference>
<organism evidence="2 3">
    <name type="scientific">Actinoplanes cyaneus</name>
    <dbReference type="NCBI Taxonomy" id="52696"/>
    <lineage>
        <taxon>Bacteria</taxon>
        <taxon>Bacillati</taxon>
        <taxon>Actinomycetota</taxon>
        <taxon>Actinomycetes</taxon>
        <taxon>Micromonosporales</taxon>
        <taxon>Micromonosporaceae</taxon>
        <taxon>Actinoplanes</taxon>
    </lineage>
</organism>
<name>A0A919IIP4_9ACTN</name>
<evidence type="ECO:0000313" key="2">
    <source>
        <dbReference type="EMBL" id="GID66183.1"/>
    </source>
</evidence>
<comment type="caution">
    <text evidence="2">The sequence shown here is derived from an EMBL/GenBank/DDBJ whole genome shotgun (WGS) entry which is preliminary data.</text>
</comment>
<keyword evidence="3" id="KW-1185">Reference proteome</keyword>
<dbReference type="SUPFAM" id="SSF54427">
    <property type="entry name" value="NTF2-like"/>
    <property type="match status" value="1"/>
</dbReference>
<evidence type="ECO:0000259" key="1">
    <source>
        <dbReference type="Pfam" id="PF14534"/>
    </source>
</evidence>
<accession>A0A919IIP4</accession>
<feature type="domain" description="DUF4440" evidence="1">
    <location>
        <begin position="7"/>
        <end position="116"/>
    </location>
</feature>